<name>A0A0E9PXU6_ANGAN</name>
<accession>A0A0E9PXU6</accession>
<reference evidence="1" key="2">
    <citation type="journal article" date="2015" name="Fish Shellfish Immunol.">
        <title>Early steps in the European eel (Anguilla anguilla)-Vibrio vulnificus interaction in the gills: Role of the RtxA13 toxin.</title>
        <authorList>
            <person name="Callol A."/>
            <person name="Pajuelo D."/>
            <person name="Ebbesson L."/>
            <person name="Teles M."/>
            <person name="MacKenzie S."/>
            <person name="Amaro C."/>
        </authorList>
    </citation>
    <scope>NUCLEOTIDE SEQUENCE</scope>
</reference>
<reference evidence="1" key="1">
    <citation type="submission" date="2014-11" db="EMBL/GenBank/DDBJ databases">
        <authorList>
            <person name="Amaro Gonzalez C."/>
        </authorList>
    </citation>
    <scope>NUCLEOTIDE SEQUENCE</scope>
</reference>
<organism evidence="1">
    <name type="scientific">Anguilla anguilla</name>
    <name type="common">European freshwater eel</name>
    <name type="synonym">Muraena anguilla</name>
    <dbReference type="NCBI Taxonomy" id="7936"/>
    <lineage>
        <taxon>Eukaryota</taxon>
        <taxon>Metazoa</taxon>
        <taxon>Chordata</taxon>
        <taxon>Craniata</taxon>
        <taxon>Vertebrata</taxon>
        <taxon>Euteleostomi</taxon>
        <taxon>Actinopterygii</taxon>
        <taxon>Neopterygii</taxon>
        <taxon>Teleostei</taxon>
        <taxon>Anguilliformes</taxon>
        <taxon>Anguillidae</taxon>
        <taxon>Anguilla</taxon>
    </lineage>
</organism>
<protein>
    <submittedName>
        <fullName evidence="1">Uncharacterized protein</fullName>
    </submittedName>
</protein>
<evidence type="ECO:0000313" key="1">
    <source>
        <dbReference type="EMBL" id="JAH08895.1"/>
    </source>
</evidence>
<dbReference type="AlphaFoldDB" id="A0A0E9PXU6"/>
<dbReference type="EMBL" id="GBXM01099682">
    <property type="protein sequence ID" value="JAH08895.1"/>
    <property type="molecule type" value="Transcribed_RNA"/>
</dbReference>
<sequence>MGLTVEGEASEKIRTYVREITDHFMQLLRRCRETTGHTTFPVLTLLHHFYCCSVEQGPEAKLVQKVE</sequence>
<proteinExistence type="predicted"/>